<dbReference type="Proteomes" id="UP001164539">
    <property type="component" value="Chromosome 9"/>
</dbReference>
<accession>A0ACC1XFX8</accession>
<name>A0ACC1XFX8_MELAZ</name>
<organism evidence="1 2">
    <name type="scientific">Melia azedarach</name>
    <name type="common">Chinaberry tree</name>
    <dbReference type="NCBI Taxonomy" id="155640"/>
    <lineage>
        <taxon>Eukaryota</taxon>
        <taxon>Viridiplantae</taxon>
        <taxon>Streptophyta</taxon>
        <taxon>Embryophyta</taxon>
        <taxon>Tracheophyta</taxon>
        <taxon>Spermatophyta</taxon>
        <taxon>Magnoliopsida</taxon>
        <taxon>eudicotyledons</taxon>
        <taxon>Gunneridae</taxon>
        <taxon>Pentapetalae</taxon>
        <taxon>rosids</taxon>
        <taxon>malvids</taxon>
        <taxon>Sapindales</taxon>
        <taxon>Meliaceae</taxon>
        <taxon>Melia</taxon>
    </lineage>
</organism>
<gene>
    <name evidence="1" type="ORF">OWV82_016429</name>
</gene>
<dbReference type="EMBL" id="CM051402">
    <property type="protein sequence ID" value="KAJ4710215.1"/>
    <property type="molecule type" value="Genomic_DNA"/>
</dbReference>
<evidence type="ECO:0000313" key="1">
    <source>
        <dbReference type="EMBL" id="KAJ4710215.1"/>
    </source>
</evidence>
<reference evidence="1 2" key="1">
    <citation type="journal article" date="2023" name="Science">
        <title>Complex scaffold remodeling in plant triterpene biosynthesis.</title>
        <authorList>
            <person name="De La Pena R."/>
            <person name="Hodgson H."/>
            <person name="Liu J.C."/>
            <person name="Stephenson M.J."/>
            <person name="Martin A.C."/>
            <person name="Owen C."/>
            <person name="Harkess A."/>
            <person name="Leebens-Mack J."/>
            <person name="Jimenez L.E."/>
            <person name="Osbourn A."/>
            <person name="Sattely E.S."/>
        </authorList>
    </citation>
    <scope>NUCLEOTIDE SEQUENCE [LARGE SCALE GENOMIC DNA]</scope>
    <source>
        <strain evidence="2">cv. JPN11</strain>
        <tissue evidence="1">Leaf</tissue>
    </source>
</reference>
<comment type="caution">
    <text evidence="1">The sequence shown here is derived from an EMBL/GenBank/DDBJ whole genome shotgun (WGS) entry which is preliminary data.</text>
</comment>
<sequence>MVILSSRIGSVACIDVNCTNSPVLVFVHPLHVKHFISIKTPMLSYPQLLPKQPSPPTTQFSTVLLILLLDNIRLQISRNLIVITRALHHSVQCSLHACSQTSIHEIAKGLTGSLISVKVFGMQDNDGLIYKHWLEGLLQNSLRNRTAGKF</sequence>
<keyword evidence="2" id="KW-1185">Reference proteome</keyword>
<proteinExistence type="predicted"/>
<protein>
    <submittedName>
        <fullName evidence="1">Uncharacterized protein</fullName>
    </submittedName>
</protein>
<evidence type="ECO:0000313" key="2">
    <source>
        <dbReference type="Proteomes" id="UP001164539"/>
    </source>
</evidence>